<accession>A0A9Q0HIB9</accession>
<dbReference type="Pfam" id="PF00201">
    <property type="entry name" value="UDPGT"/>
    <property type="match status" value="1"/>
</dbReference>
<dbReference type="FunFam" id="3.40.50.2000:FF:000095">
    <property type="entry name" value="Glycosyltransferase"/>
    <property type="match status" value="1"/>
</dbReference>
<dbReference type="PANTHER" id="PTHR48048">
    <property type="entry name" value="GLYCOSYLTRANSFERASE"/>
    <property type="match status" value="1"/>
</dbReference>
<keyword evidence="3" id="KW-0328">Glycosyltransferase</keyword>
<keyword evidence="2 3" id="KW-0808">Transferase</keyword>
<dbReference type="InterPro" id="IPR050481">
    <property type="entry name" value="UDP-glycosyltransf_plant"/>
</dbReference>
<dbReference type="SUPFAM" id="SSF53756">
    <property type="entry name" value="UDP-Glycosyltransferase/glycogen phosphorylase"/>
    <property type="match status" value="1"/>
</dbReference>
<dbReference type="OrthoDB" id="5835829at2759"/>
<evidence type="ECO:0000256" key="4">
    <source>
        <dbReference type="RuleBase" id="RU362057"/>
    </source>
</evidence>
<dbReference type="CDD" id="cd03784">
    <property type="entry name" value="GT1_Gtf-like"/>
    <property type="match status" value="1"/>
</dbReference>
<dbReference type="Proteomes" id="UP001141806">
    <property type="component" value="Unassembled WGS sequence"/>
</dbReference>
<dbReference type="Gene3D" id="3.40.50.2000">
    <property type="entry name" value="Glycogen Phosphorylase B"/>
    <property type="match status" value="2"/>
</dbReference>
<dbReference type="PROSITE" id="PS00375">
    <property type="entry name" value="UDPGT"/>
    <property type="match status" value="1"/>
</dbReference>
<dbReference type="GO" id="GO:0035251">
    <property type="term" value="F:UDP-glucosyltransferase activity"/>
    <property type="evidence" value="ECO:0007669"/>
    <property type="project" value="InterPro"/>
</dbReference>
<dbReference type="EMBL" id="JAMYWD010000008">
    <property type="protein sequence ID" value="KAJ4964344.1"/>
    <property type="molecule type" value="Genomic_DNA"/>
</dbReference>
<dbReference type="EC" id="2.4.1.-" evidence="4"/>
<name>A0A9Q0HIB9_9MAGN</name>
<gene>
    <name evidence="5" type="ORF">NE237_024283</name>
</gene>
<proteinExistence type="inferred from homology"/>
<sequence length="472" mass="52598">MQETIVLYPIPGIGHLVSMVELGKLILRHHHHHLSVTVLLTTGRFDSLTTTAYVNQISQTIPSLIFHHFPSLPPEVPFAPAPAPAPRSPFSDLFDFIANNNQNLLQALQSISETSTIRALIIDIFANAALKISSALSIPTYHFCTSGIASVALMLYFPTIHNQTTQSFKDLTNIYLHCPGLPPLRATHMPEPLLNRDDQPYHEFLHIAYSLAKSRGILVNTFEALEPRVAKALSDGLCVPNASTPPLYYIGPLLANPENRTSECLEWLDSQPYRSVVFLCFGSDGVFSAEQLKEIAIGLEQSGHGFLWVVRNPQKKRFSVALEPDLDALLPEGFLDRTRERGLVVKSWAPQVEVLSRESVGGFVTHCGWNSILEAVCAGMPMVAWPLYAEQHINHNLLVEDMKLAMAMERREEDGFVSATEVEKRVRALMDSEDGRAMRERCREMKEEALAAWVKDGSSLTAFGKFAQSWES</sequence>
<dbReference type="FunFam" id="3.40.50.2000:FF:000020">
    <property type="entry name" value="Glycosyltransferase"/>
    <property type="match status" value="1"/>
</dbReference>
<dbReference type="InterPro" id="IPR002213">
    <property type="entry name" value="UDP_glucos_trans"/>
</dbReference>
<comment type="caution">
    <text evidence="5">The sequence shown here is derived from an EMBL/GenBank/DDBJ whole genome shotgun (WGS) entry which is preliminary data.</text>
</comment>
<evidence type="ECO:0000313" key="5">
    <source>
        <dbReference type="EMBL" id="KAJ4964344.1"/>
    </source>
</evidence>
<evidence type="ECO:0000256" key="3">
    <source>
        <dbReference type="RuleBase" id="RU003718"/>
    </source>
</evidence>
<protein>
    <recommendedName>
        <fullName evidence="4">Glycosyltransferase</fullName>
        <ecNumber evidence="4">2.4.1.-</ecNumber>
    </recommendedName>
</protein>
<reference evidence="5" key="1">
    <citation type="journal article" date="2023" name="Plant J.">
        <title>The genome of the king protea, Protea cynaroides.</title>
        <authorList>
            <person name="Chang J."/>
            <person name="Duong T.A."/>
            <person name="Schoeman C."/>
            <person name="Ma X."/>
            <person name="Roodt D."/>
            <person name="Barker N."/>
            <person name="Li Z."/>
            <person name="Van de Peer Y."/>
            <person name="Mizrachi E."/>
        </authorList>
    </citation>
    <scope>NUCLEOTIDE SEQUENCE</scope>
    <source>
        <tissue evidence="5">Young leaves</tissue>
    </source>
</reference>
<evidence type="ECO:0000256" key="1">
    <source>
        <dbReference type="ARBA" id="ARBA00009995"/>
    </source>
</evidence>
<organism evidence="5 6">
    <name type="scientific">Protea cynaroides</name>
    <dbReference type="NCBI Taxonomy" id="273540"/>
    <lineage>
        <taxon>Eukaryota</taxon>
        <taxon>Viridiplantae</taxon>
        <taxon>Streptophyta</taxon>
        <taxon>Embryophyta</taxon>
        <taxon>Tracheophyta</taxon>
        <taxon>Spermatophyta</taxon>
        <taxon>Magnoliopsida</taxon>
        <taxon>Proteales</taxon>
        <taxon>Proteaceae</taxon>
        <taxon>Protea</taxon>
    </lineage>
</organism>
<evidence type="ECO:0000313" key="6">
    <source>
        <dbReference type="Proteomes" id="UP001141806"/>
    </source>
</evidence>
<dbReference type="InterPro" id="IPR035595">
    <property type="entry name" value="UDP_glycos_trans_CS"/>
</dbReference>
<dbReference type="PANTHER" id="PTHR48048:SF20">
    <property type="entry name" value="GLYCOSYLTRANSFERASE"/>
    <property type="match status" value="1"/>
</dbReference>
<evidence type="ECO:0000256" key="2">
    <source>
        <dbReference type="ARBA" id="ARBA00022679"/>
    </source>
</evidence>
<comment type="similarity">
    <text evidence="1 3">Belongs to the UDP-glycosyltransferase family.</text>
</comment>
<dbReference type="AlphaFoldDB" id="A0A9Q0HIB9"/>
<keyword evidence="6" id="KW-1185">Reference proteome</keyword>